<dbReference type="Pfam" id="PF24048">
    <property type="entry name" value="LRR_NXF1-5"/>
    <property type="match status" value="1"/>
</dbReference>
<dbReference type="FunFam" id="3.10.450.50:FF:000004">
    <property type="entry name" value="Nuclear RNA export factor 1"/>
    <property type="match status" value="1"/>
</dbReference>
<comment type="subcellular location">
    <subcellularLocation>
        <location evidence="1">Nucleus</location>
        <location evidence="1">Nucleoplasm</location>
    </subcellularLocation>
</comment>
<dbReference type="EMBL" id="OU898280">
    <property type="protein sequence ID" value="CAG9835062.1"/>
    <property type="molecule type" value="Genomic_DNA"/>
</dbReference>
<dbReference type="SUPFAM" id="SSF52058">
    <property type="entry name" value="L domain-like"/>
    <property type="match status" value="1"/>
</dbReference>
<evidence type="ECO:0000256" key="9">
    <source>
        <dbReference type="SAM" id="MobiDB-lite"/>
    </source>
</evidence>
<dbReference type="InterPro" id="IPR015245">
    <property type="entry name" value="Tap_RNA-bd"/>
</dbReference>
<dbReference type="Proteomes" id="UP001153709">
    <property type="component" value="Chromosome 5"/>
</dbReference>
<evidence type="ECO:0000256" key="4">
    <source>
        <dbReference type="ARBA" id="ARBA00022614"/>
    </source>
</evidence>
<feature type="compositionally biased region" description="Gly residues" evidence="9">
    <location>
        <begin position="81"/>
        <end position="92"/>
    </location>
</feature>
<dbReference type="InterPro" id="IPR032675">
    <property type="entry name" value="LRR_dom_sf"/>
</dbReference>
<dbReference type="Gene3D" id="3.30.70.330">
    <property type="match status" value="1"/>
</dbReference>
<comment type="similarity">
    <text evidence="2">Belongs to the NXF family.</text>
</comment>
<keyword evidence="13" id="KW-1185">Reference proteome</keyword>
<dbReference type="Pfam" id="PF09162">
    <property type="entry name" value="Tap-RNA_bind"/>
    <property type="match status" value="1"/>
</dbReference>
<organism evidence="12 13">
    <name type="scientific">Diabrotica balteata</name>
    <name type="common">Banded cucumber beetle</name>
    <dbReference type="NCBI Taxonomy" id="107213"/>
    <lineage>
        <taxon>Eukaryota</taxon>
        <taxon>Metazoa</taxon>
        <taxon>Ecdysozoa</taxon>
        <taxon>Arthropoda</taxon>
        <taxon>Hexapoda</taxon>
        <taxon>Insecta</taxon>
        <taxon>Pterygota</taxon>
        <taxon>Neoptera</taxon>
        <taxon>Endopterygota</taxon>
        <taxon>Coleoptera</taxon>
        <taxon>Polyphaga</taxon>
        <taxon>Cucujiformia</taxon>
        <taxon>Chrysomeloidea</taxon>
        <taxon>Chrysomelidae</taxon>
        <taxon>Galerucinae</taxon>
        <taxon>Diabroticina</taxon>
        <taxon>Diabroticites</taxon>
        <taxon>Diabrotica</taxon>
    </lineage>
</organism>
<protein>
    <recommendedName>
        <fullName evidence="14">Nuclear RNA export factor 1</fullName>
    </recommendedName>
</protein>
<evidence type="ECO:0000256" key="1">
    <source>
        <dbReference type="ARBA" id="ARBA00004642"/>
    </source>
</evidence>
<proteinExistence type="inferred from homology"/>
<dbReference type="InterPro" id="IPR009060">
    <property type="entry name" value="UBA-like_sf"/>
</dbReference>
<dbReference type="GO" id="GO:0005654">
    <property type="term" value="C:nucleoplasm"/>
    <property type="evidence" value="ECO:0007669"/>
    <property type="project" value="UniProtKB-SubCell"/>
</dbReference>
<dbReference type="PROSITE" id="PS50177">
    <property type="entry name" value="NTF2_DOMAIN"/>
    <property type="match status" value="1"/>
</dbReference>
<dbReference type="PANTHER" id="PTHR10662:SF22">
    <property type="entry name" value="NUCLEAR RNA EXPORT FACTOR 1"/>
    <property type="match status" value="1"/>
</dbReference>
<keyword evidence="3" id="KW-0813">Transport</keyword>
<dbReference type="Gene3D" id="3.10.450.50">
    <property type="match status" value="1"/>
</dbReference>
<dbReference type="InterPro" id="IPR001611">
    <property type="entry name" value="Leu-rich_rpt"/>
</dbReference>
<gene>
    <name evidence="12" type="ORF">DIABBA_LOCUS8305</name>
</gene>
<dbReference type="SMART" id="SM00804">
    <property type="entry name" value="TAP_C"/>
    <property type="match status" value="1"/>
</dbReference>
<evidence type="ECO:0000313" key="12">
    <source>
        <dbReference type="EMBL" id="CAG9835062.1"/>
    </source>
</evidence>
<dbReference type="Gene3D" id="1.10.8.10">
    <property type="entry name" value="DNA helicase RuvA subunit, C-terminal domain"/>
    <property type="match status" value="1"/>
</dbReference>
<dbReference type="InterPro" id="IPR057125">
    <property type="entry name" value="NXF1/2/3/5-like_LRR"/>
</dbReference>
<evidence type="ECO:0000256" key="8">
    <source>
        <dbReference type="ARBA" id="ARBA00023242"/>
    </source>
</evidence>
<dbReference type="Pfam" id="PF03943">
    <property type="entry name" value="TAP_C"/>
    <property type="match status" value="1"/>
</dbReference>
<dbReference type="GO" id="GO:0005635">
    <property type="term" value="C:nuclear envelope"/>
    <property type="evidence" value="ECO:0007669"/>
    <property type="project" value="UniProtKB-ARBA"/>
</dbReference>
<evidence type="ECO:0000256" key="5">
    <source>
        <dbReference type="ARBA" id="ARBA00022737"/>
    </source>
</evidence>
<dbReference type="GO" id="GO:0005737">
    <property type="term" value="C:cytoplasm"/>
    <property type="evidence" value="ECO:0007669"/>
    <property type="project" value="InterPro"/>
</dbReference>
<feature type="domain" description="NTF2" evidence="10">
    <location>
        <begin position="373"/>
        <end position="527"/>
    </location>
</feature>
<dbReference type="Gene3D" id="3.80.10.10">
    <property type="entry name" value="Ribonuclease Inhibitor"/>
    <property type="match status" value="1"/>
</dbReference>
<dbReference type="InterPro" id="IPR002075">
    <property type="entry name" value="NTF2_dom"/>
</dbReference>
<keyword evidence="7" id="KW-0694">RNA-binding</keyword>
<evidence type="ECO:0000256" key="7">
    <source>
        <dbReference type="ARBA" id="ARBA00022884"/>
    </source>
</evidence>
<dbReference type="GO" id="GO:0016973">
    <property type="term" value="P:poly(A)+ mRNA export from nucleus"/>
    <property type="evidence" value="ECO:0007669"/>
    <property type="project" value="TreeGrafter"/>
</dbReference>
<dbReference type="FunFam" id="3.80.10.10:FF:000384">
    <property type="entry name" value="Nuclear RNA export factor 1"/>
    <property type="match status" value="1"/>
</dbReference>
<evidence type="ECO:0000256" key="2">
    <source>
        <dbReference type="ARBA" id="ARBA00009285"/>
    </source>
</evidence>
<evidence type="ECO:0000259" key="10">
    <source>
        <dbReference type="PROSITE" id="PS50177"/>
    </source>
</evidence>
<dbReference type="InterPro" id="IPR005637">
    <property type="entry name" value="TAP_C_dom"/>
</dbReference>
<feature type="domain" description="TAP-C" evidence="11">
    <location>
        <begin position="569"/>
        <end position="623"/>
    </location>
</feature>
<evidence type="ECO:0000256" key="3">
    <source>
        <dbReference type="ARBA" id="ARBA00022448"/>
    </source>
</evidence>
<dbReference type="Pfam" id="PF22602">
    <property type="entry name" value="NXF_NTF2"/>
    <property type="match status" value="1"/>
</dbReference>
<dbReference type="GO" id="GO:0003723">
    <property type="term" value="F:RNA binding"/>
    <property type="evidence" value="ECO:0007669"/>
    <property type="project" value="UniProtKB-KW"/>
</dbReference>
<feature type="region of interest" description="Disordered" evidence="9">
    <location>
        <begin position="59"/>
        <end position="97"/>
    </location>
</feature>
<dbReference type="InterPro" id="IPR035979">
    <property type="entry name" value="RBD_domain_sf"/>
</dbReference>
<dbReference type="OrthoDB" id="25872at2759"/>
<keyword evidence="4" id="KW-0433">Leucine-rich repeat</keyword>
<reference evidence="12" key="1">
    <citation type="submission" date="2022-01" db="EMBL/GenBank/DDBJ databases">
        <authorList>
            <person name="King R."/>
        </authorList>
    </citation>
    <scope>NUCLEOTIDE SEQUENCE</scope>
</reference>
<accession>A0A9N9XBJ7</accession>
<dbReference type="InterPro" id="IPR030217">
    <property type="entry name" value="NXF_fam"/>
</dbReference>
<dbReference type="AlphaFoldDB" id="A0A9N9XBJ7"/>
<dbReference type="SUPFAM" id="SSF46934">
    <property type="entry name" value="UBA-like"/>
    <property type="match status" value="1"/>
</dbReference>
<dbReference type="InterPro" id="IPR032710">
    <property type="entry name" value="NTF2-like_dom_sf"/>
</dbReference>
<evidence type="ECO:0000256" key="6">
    <source>
        <dbReference type="ARBA" id="ARBA00022816"/>
    </source>
</evidence>
<evidence type="ECO:0000313" key="13">
    <source>
        <dbReference type="Proteomes" id="UP001153709"/>
    </source>
</evidence>
<dbReference type="InterPro" id="IPR012677">
    <property type="entry name" value="Nucleotide-bd_a/b_plait_sf"/>
</dbReference>
<dbReference type="InterPro" id="IPR018222">
    <property type="entry name" value="Nuclear_transport_factor_2_euk"/>
</dbReference>
<dbReference type="FunFam" id="1.10.8.10:FF:000018">
    <property type="entry name" value="Nuclear RNA export factor 1"/>
    <property type="match status" value="1"/>
</dbReference>
<dbReference type="CDD" id="cd14342">
    <property type="entry name" value="UBA_TAP-C"/>
    <property type="match status" value="1"/>
</dbReference>
<name>A0A9N9XBJ7_DIABA</name>
<keyword evidence="6" id="KW-0509">mRNA transport</keyword>
<evidence type="ECO:0008006" key="14">
    <source>
        <dbReference type="Google" id="ProtNLM"/>
    </source>
</evidence>
<keyword evidence="5" id="KW-0677">Repeat</keyword>
<evidence type="ECO:0000259" key="11">
    <source>
        <dbReference type="PROSITE" id="PS51281"/>
    </source>
</evidence>
<sequence>MPKHFNRNRPLSWSNNNVVFIERNNSDRDRRVTFKSNRDRPDRRDKDWSNAIRSHLEDEDIDMGISPGSSKNVRFNKNKNRGGGGGGGGRGRQGSPAPIAKRKLLEGPSSWYKVTLPHGDKYDKTFILKTLLDKLAPTPFWPISWQAYGTSVNFYIDDFKAAQKLNNLDRQIQLPNGFKLIIRVFAGTPNVEMTDSLKEKIKLTMAKRYNAPTKALDMTKFHADPDLQNYFCALFKPIVFLAVIEIIAENIPDLEALNLFDNKIHLLNFLKKLDKKIPNLKILHIGNNKIRDITELDVFQGLPVVDLLLDGNPVCDKFKDKPTYISEVRKRFPKCMKLDGIDLPPPISFDIAEEQPLPPYQQTFLCNGDGGSIVRQFLEQYFLIYDSDNRQSLLQAYHEKATFSMTMAYPYGYSKDSKGVAWLNWYATDSRNLLRVQDPDRRNKLLKQGQVAVVSFLQDMPQTKHDIHSFTVDLTVFTPQMLCLTVAGMFKELKSGHKVPPLRYFFRTLVIVPAGSGFCIANEEIHISNATPDQAKDAFKTTVNVAPVAAPVVTSPGPSIPQLAVPDDATKQEMVKQMSAVSGMNLEWSLQCLEETQWDYQKALMVFQNLNAQGVVPQAAFIK</sequence>
<dbReference type="PROSITE" id="PS51281">
    <property type="entry name" value="TAP_C"/>
    <property type="match status" value="1"/>
</dbReference>
<dbReference type="PANTHER" id="PTHR10662">
    <property type="entry name" value="NUCLEAR RNA EXPORT FACTOR"/>
    <property type="match status" value="1"/>
</dbReference>
<dbReference type="SUPFAM" id="SSF54427">
    <property type="entry name" value="NTF2-like"/>
    <property type="match status" value="1"/>
</dbReference>
<keyword evidence="8" id="KW-0539">Nucleus</keyword>
<dbReference type="PROSITE" id="PS51450">
    <property type="entry name" value="LRR"/>
    <property type="match status" value="1"/>
</dbReference>
<dbReference type="SUPFAM" id="SSF54928">
    <property type="entry name" value="RNA-binding domain, RBD"/>
    <property type="match status" value="1"/>
</dbReference>